<accession>A0A2J7Q2D0</accession>
<dbReference type="PANTHER" id="PTHR14383">
    <property type="entry name" value="SWAP-70 RECOMBINASE"/>
    <property type="match status" value="1"/>
</dbReference>
<evidence type="ECO:0000313" key="2">
    <source>
        <dbReference type="EMBL" id="PNF22729.1"/>
    </source>
</evidence>
<sequence>MSDSHDESFSVFTKVQISGVLFKKSFAPHSNKWSKRFFIVKEGFLLYYSESEKKVFDKKGCFNIHPKGVIPVGGCIIQASTELGQDYVIRITSDSFVHGSVALGTETRYDQDRWIQVLQEAARITWENSRMGESIIRDLESQGLQLNKEKQSYVEKLHEETIALRDEIDKNEVGISLLFLSLGCAIA</sequence>
<reference evidence="2 3" key="1">
    <citation type="submission" date="2017-12" db="EMBL/GenBank/DDBJ databases">
        <title>Hemimetabolous genomes reveal molecular basis of termite eusociality.</title>
        <authorList>
            <person name="Harrison M.C."/>
            <person name="Jongepier E."/>
            <person name="Robertson H.M."/>
            <person name="Arning N."/>
            <person name="Bitard-Feildel T."/>
            <person name="Chao H."/>
            <person name="Childers C.P."/>
            <person name="Dinh H."/>
            <person name="Doddapaneni H."/>
            <person name="Dugan S."/>
            <person name="Gowin J."/>
            <person name="Greiner C."/>
            <person name="Han Y."/>
            <person name="Hu H."/>
            <person name="Hughes D.S.T."/>
            <person name="Huylmans A.-K."/>
            <person name="Kemena C."/>
            <person name="Kremer L.P.M."/>
            <person name="Lee S.L."/>
            <person name="Lopez-Ezquerra A."/>
            <person name="Mallet L."/>
            <person name="Monroy-Kuhn J.M."/>
            <person name="Moser A."/>
            <person name="Murali S.C."/>
            <person name="Muzny D.M."/>
            <person name="Otani S."/>
            <person name="Piulachs M.-D."/>
            <person name="Poelchau M."/>
            <person name="Qu J."/>
            <person name="Schaub F."/>
            <person name="Wada-Katsumata A."/>
            <person name="Worley K.C."/>
            <person name="Xie Q."/>
            <person name="Ylla G."/>
            <person name="Poulsen M."/>
            <person name="Gibbs R.A."/>
            <person name="Schal C."/>
            <person name="Richards S."/>
            <person name="Belles X."/>
            <person name="Korb J."/>
            <person name="Bornberg-Bauer E."/>
        </authorList>
    </citation>
    <scope>NUCLEOTIDE SEQUENCE [LARGE SCALE GENOMIC DNA]</scope>
    <source>
        <tissue evidence="2">Whole body</tissue>
    </source>
</reference>
<dbReference type="SUPFAM" id="SSF50729">
    <property type="entry name" value="PH domain-like"/>
    <property type="match status" value="1"/>
</dbReference>
<dbReference type="PROSITE" id="PS50003">
    <property type="entry name" value="PH_DOMAIN"/>
    <property type="match status" value="1"/>
</dbReference>
<dbReference type="Pfam" id="PF00169">
    <property type="entry name" value="PH"/>
    <property type="match status" value="1"/>
</dbReference>
<gene>
    <name evidence="2" type="ORF">B7P43_G07151</name>
</gene>
<dbReference type="AlphaFoldDB" id="A0A2J7Q2D0"/>
<dbReference type="InParanoid" id="A0A2J7Q2D0"/>
<evidence type="ECO:0000259" key="1">
    <source>
        <dbReference type="PROSITE" id="PS50003"/>
    </source>
</evidence>
<dbReference type="Proteomes" id="UP000235965">
    <property type="component" value="Unassembled WGS sequence"/>
</dbReference>
<dbReference type="PANTHER" id="PTHR14383:SF1">
    <property type="entry name" value="PLECKSTRIN HOMOLOGY DOMAIN-CONTAINING FAMILY D MEMBER 1"/>
    <property type="match status" value="1"/>
</dbReference>
<dbReference type="Gene3D" id="2.30.29.30">
    <property type="entry name" value="Pleckstrin-homology domain (PH domain)/Phosphotyrosine-binding domain (PTB)"/>
    <property type="match status" value="1"/>
</dbReference>
<protein>
    <recommendedName>
        <fullName evidence="1">PH domain-containing protein</fullName>
    </recommendedName>
</protein>
<dbReference type="SMART" id="SM00233">
    <property type="entry name" value="PH"/>
    <property type="match status" value="1"/>
</dbReference>
<comment type="caution">
    <text evidence="2">The sequence shown here is derived from an EMBL/GenBank/DDBJ whole genome shotgun (WGS) entry which is preliminary data.</text>
</comment>
<dbReference type="EMBL" id="NEVH01019373">
    <property type="protein sequence ID" value="PNF22729.1"/>
    <property type="molecule type" value="Genomic_DNA"/>
</dbReference>
<name>A0A2J7Q2D0_9NEOP</name>
<feature type="domain" description="PH" evidence="1">
    <location>
        <begin position="14"/>
        <end position="123"/>
    </location>
</feature>
<keyword evidence="3" id="KW-1185">Reference proteome</keyword>
<dbReference type="InterPro" id="IPR011993">
    <property type="entry name" value="PH-like_dom_sf"/>
</dbReference>
<organism evidence="2 3">
    <name type="scientific">Cryptotermes secundus</name>
    <dbReference type="NCBI Taxonomy" id="105785"/>
    <lineage>
        <taxon>Eukaryota</taxon>
        <taxon>Metazoa</taxon>
        <taxon>Ecdysozoa</taxon>
        <taxon>Arthropoda</taxon>
        <taxon>Hexapoda</taxon>
        <taxon>Insecta</taxon>
        <taxon>Pterygota</taxon>
        <taxon>Neoptera</taxon>
        <taxon>Polyneoptera</taxon>
        <taxon>Dictyoptera</taxon>
        <taxon>Blattodea</taxon>
        <taxon>Blattoidea</taxon>
        <taxon>Termitoidae</taxon>
        <taxon>Kalotermitidae</taxon>
        <taxon>Cryptotermitinae</taxon>
        <taxon>Cryptotermes</taxon>
    </lineage>
</organism>
<dbReference type="OrthoDB" id="185175at2759"/>
<evidence type="ECO:0000313" key="3">
    <source>
        <dbReference type="Proteomes" id="UP000235965"/>
    </source>
</evidence>
<dbReference type="InterPro" id="IPR001849">
    <property type="entry name" value="PH_domain"/>
</dbReference>
<proteinExistence type="predicted"/>